<dbReference type="AlphaFoldDB" id="A0A0C9Y786"/>
<reference evidence="4" key="2">
    <citation type="submission" date="2015-01" db="EMBL/GenBank/DDBJ databases">
        <title>Evolutionary Origins and Diversification of the Mycorrhizal Mutualists.</title>
        <authorList>
            <consortium name="DOE Joint Genome Institute"/>
            <consortium name="Mycorrhizal Genomics Consortium"/>
            <person name="Kohler A."/>
            <person name="Kuo A."/>
            <person name="Nagy L.G."/>
            <person name="Floudas D."/>
            <person name="Copeland A."/>
            <person name="Barry K.W."/>
            <person name="Cichocki N."/>
            <person name="Veneault-Fourrey C."/>
            <person name="LaButti K."/>
            <person name="Lindquist E.A."/>
            <person name="Lipzen A."/>
            <person name="Lundell T."/>
            <person name="Morin E."/>
            <person name="Murat C."/>
            <person name="Riley R."/>
            <person name="Ohm R."/>
            <person name="Sun H."/>
            <person name="Tunlid A."/>
            <person name="Henrissat B."/>
            <person name="Grigoriev I.V."/>
            <person name="Hibbett D.S."/>
            <person name="Martin F."/>
        </authorList>
    </citation>
    <scope>NUCLEOTIDE SEQUENCE [LARGE SCALE GENOMIC DNA]</scope>
    <source>
        <strain evidence="4">LaAM-08-1</strain>
    </source>
</reference>
<gene>
    <name evidence="3" type="ORF">K443DRAFT_674632</name>
</gene>
<evidence type="ECO:0000313" key="4">
    <source>
        <dbReference type="Proteomes" id="UP000054477"/>
    </source>
</evidence>
<sequence length="163" mass="17870">MYARFNYLLSSSLFLLSVLALPQPQIDTNPTEDGSKALQCAFSCPMQNNEGHGLILKMDGVGYNGAYSIFECIYAAPNAFDEAKTCWYYKTTGEPALSSRAVPCPTHATPCLSSNPTPDDAKTTLSHSEPLFSKPNDKKPETPSWVEGGRYMLYVKENGPIMS</sequence>
<keyword evidence="2" id="KW-0732">Signal</keyword>
<dbReference type="EMBL" id="KN838555">
    <property type="protein sequence ID" value="KIK06067.1"/>
    <property type="molecule type" value="Genomic_DNA"/>
</dbReference>
<feature type="signal peptide" evidence="2">
    <location>
        <begin position="1"/>
        <end position="20"/>
    </location>
</feature>
<dbReference type="OrthoDB" id="2978948at2759"/>
<proteinExistence type="predicted"/>
<feature type="region of interest" description="Disordered" evidence="1">
    <location>
        <begin position="112"/>
        <end position="142"/>
    </location>
</feature>
<evidence type="ECO:0000313" key="3">
    <source>
        <dbReference type="EMBL" id="KIK06067.1"/>
    </source>
</evidence>
<feature type="chain" id="PRO_5002217328" evidence="2">
    <location>
        <begin position="21"/>
        <end position="163"/>
    </location>
</feature>
<keyword evidence="4" id="KW-1185">Reference proteome</keyword>
<dbReference type="HOGENOM" id="CLU_126118_0_0_1"/>
<evidence type="ECO:0000256" key="1">
    <source>
        <dbReference type="SAM" id="MobiDB-lite"/>
    </source>
</evidence>
<name>A0A0C9Y786_9AGAR</name>
<dbReference type="Proteomes" id="UP000054477">
    <property type="component" value="Unassembled WGS sequence"/>
</dbReference>
<reference evidence="3 4" key="1">
    <citation type="submission" date="2014-04" db="EMBL/GenBank/DDBJ databases">
        <authorList>
            <consortium name="DOE Joint Genome Institute"/>
            <person name="Kuo A."/>
            <person name="Kohler A."/>
            <person name="Nagy L.G."/>
            <person name="Floudas D."/>
            <person name="Copeland A."/>
            <person name="Barry K.W."/>
            <person name="Cichocki N."/>
            <person name="Veneault-Fourrey C."/>
            <person name="LaButti K."/>
            <person name="Lindquist E.A."/>
            <person name="Lipzen A."/>
            <person name="Lundell T."/>
            <person name="Morin E."/>
            <person name="Murat C."/>
            <person name="Sun H."/>
            <person name="Tunlid A."/>
            <person name="Henrissat B."/>
            <person name="Grigoriev I.V."/>
            <person name="Hibbett D.S."/>
            <person name="Martin F."/>
            <person name="Nordberg H.P."/>
            <person name="Cantor M.N."/>
            <person name="Hua S.X."/>
        </authorList>
    </citation>
    <scope>NUCLEOTIDE SEQUENCE [LARGE SCALE GENOMIC DNA]</scope>
    <source>
        <strain evidence="3 4">LaAM-08-1</strain>
    </source>
</reference>
<protein>
    <submittedName>
        <fullName evidence="3">Uncharacterized protein</fullName>
    </submittedName>
</protein>
<accession>A0A0C9Y786</accession>
<feature type="compositionally biased region" description="Polar residues" evidence="1">
    <location>
        <begin position="112"/>
        <end position="127"/>
    </location>
</feature>
<evidence type="ECO:0000256" key="2">
    <source>
        <dbReference type="SAM" id="SignalP"/>
    </source>
</evidence>
<organism evidence="3 4">
    <name type="scientific">Laccaria amethystina LaAM-08-1</name>
    <dbReference type="NCBI Taxonomy" id="1095629"/>
    <lineage>
        <taxon>Eukaryota</taxon>
        <taxon>Fungi</taxon>
        <taxon>Dikarya</taxon>
        <taxon>Basidiomycota</taxon>
        <taxon>Agaricomycotina</taxon>
        <taxon>Agaricomycetes</taxon>
        <taxon>Agaricomycetidae</taxon>
        <taxon>Agaricales</taxon>
        <taxon>Agaricineae</taxon>
        <taxon>Hydnangiaceae</taxon>
        <taxon>Laccaria</taxon>
    </lineage>
</organism>